<comment type="similarity">
    <text evidence="1">Belongs to the FHY3/FAR1 family.</text>
</comment>
<keyword evidence="1" id="KW-0863">Zinc-finger</keyword>
<sequence length="92" mass="11184">MKHYVWADMMSTQRSESMHAFFDSYISGQNSLNKFIEQYKIALQFKYEKELQEEAESQKKHAWRCSGFEWDSQLQIRYTRPIYVAFVTEHMN</sequence>
<accession>A0A3Q7JKE6</accession>
<name>A0A3Q7JKE6_SOLLC</name>
<dbReference type="PaxDb" id="4081-Solyc11g018640.1.1"/>
<dbReference type="Gramene" id="Solyc11g018640.1.1">
    <property type="protein sequence ID" value="Solyc11g018640.1.1.1"/>
    <property type="gene ID" value="Solyc11g018640.1"/>
</dbReference>
<reference evidence="2" key="2">
    <citation type="submission" date="2019-01" db="UniProtKB">
        <authorList>
            <consortium name="EnsemblPlants"/>
        </authorList>
    </citation>
    <scope>IDENTIFICATION</scope>
    <source>
        <strain evidence="2">cv. Heinz 1706</strain>
    </source>
</reference>
<keyword evidence="3" id="KW-1185">Reference proteome</keyword>
<dbReference type="InParanoid" id="A0A3Q7JKE6"/>
<keyword evidence="1" id="KW-0539">Nucleus</keyword>
<dbReference type="GO" id="GO:0005634">
    <property type="term" value="C:nucleus"/>
    <property type="evidence" value="ECO:0007669"/>
    <property type="project" value="UniProtKB-SubCell"/>
</dbReference>
<dbReference type="GO" id="GO:0008270">
    <property type="term" value="F:zinc ion binding"/>
    <property type="evidence" value="ECO:0007669"/>
    <property type="project" value="UniProtKB-UniRule"/>
</dbReference>
<dbReference type="STRING" id="4081.A0A3Q7JKE6"/>
<evidence type="ECO:0000313" key="3">
    <source>
        <dbReference type="Proteomes" id="UP000004994"/>
    </source>
</evidence>
<dbReference type="AlphaFoldDB" id="A0A3Q7JKE6"/>
<dbReference type="PANTHER" id="PTHR31669:SF297">
    <property type="entry name" value="PROTEIN FAR1-RELATED SEQUENCE"/>
    <property type="match status" value="1"/>
</dbReference>
<protein>
    <recommendedName>
        <fullName evidence="1">Protein FAR1-RELATED SEQUENCE</fullName>
    </recommendedName>
</protein>
<keyword evidence="1" id="KW-0862">Zinc</keyword>
<keyword evidence="1" id="KW-0479">Metal-binding</keyword>
<comment type="function">
    <text evidence="1">Putative transcription activator involved in regulating light control of development.</text>
</comment>
<dbReference type="PANTHER" id="PTHR31669">
    <property type="entry name" value="PROTEIN FAR1-RELATED SEQUENCE 10-RELATED"/>
    <property type="match status" value="1"/>
</dbReference>
<dbReference type="InterPro" id="IPR031052">
    <property type="entry name" value="FHY3/FAR1"/>
</dbReference>
<evidence type="ECO:0000256" key="1">
    <source>
        <dbReference type="RuleBase" id="RU367018"/>
    </source>
</evidence>
<proteinExistence type="inferred from homology"/>
<reference evidence="2" key="1">
    <citation type="journal article" date="2012" name="Nature">
        <title>The tomato genome sequence provides insights into fleshy fruit evolution.</title>
        <authorList>
            <consortium name="Tomato Genome Consortium"/>
        </authorList>
    </citation>
    <scope>NUCLEOTIDE SEQUENCE [LARGE SCALE GENOMIC DNA]</scope>
    <source>
        <strain evidence="2">cv. Heinz 1706</strain>
    </source>
</reference>
<dbReference type="GO" id="GO:0006355">
    <property type="term" value="P:regulation of DNA-templated transcription"/>
    <property type="evidence" value="ECO:0007669"/>
    <property type="project" value="UniProtKB-UniRule"/>
</dbReference>
<dbReference type="Proteomes" id="UP000004994">
    <property type="component" value="Chromosome 11"/>
</dbReference>
<comment type="subcellular location">
    <subcellularLocation>
        <location evidence="1">Nucleus</location>
    </subcellularLocation>
</comment>
<dbReference type="EnsemblPlants" id="Solyc11g018640.1.1">
    <property type="protein sequence ID" value="Solyc11g018640.1.1.1"/>
    <property type="gene ID" value="Solyc11g018640.1"/>
</dbReference>
<evidence type="ECO:0000313" key="2">
    <source>
        <dbReference type="EnsemblPlants" id="Solyc11g018640.1.1.1"/>
    </source>
</evidence>
<organism evidence="2">
    <name type="scientific">Solanum lycopersicum</name>
    <name type="common">Tomato</name>
    <name type="synonym">Lycopersicon esculentum</name>
    <dbReference type="NCBI Taxonomy" id="4081"/>
    <lineage>
        <taxon>Eukaryota</taxon>
        <taxon>Viridiplantae</taxon>
        <taxon>Streptophyta</taxon>
        <taxon>Embryophyta</taxon>
        <taxon>Tracheophyta</taxon>
        <taxon>Spermatophyta</taxon>
        <taxon>Magnoliopsida</taxon>
        <taxon>eudicotyledons</taxon>
        <taxon>Gunneridae</taxon>
        <taxon>Pentapetalae</taxon>
        <taxon>asterids</taxon>
        <taxon>lamiids</taxon>
        <taxon>Solanales</taxon>
        <taxon>Solanaceae</taxon>
        <taxon>Solanoideae</taxon>
        <taxon>Solaneae</taxon>
        <taxon>Solanum</taxon>
        <taxon>Solanum subgen. Lycopersicon</taxon>
    </lineage>
</organism>